<dbReference type="CDD" id="cd07474">
    <property type="entry name" value="Peptidases_S8_subtilisin_Vpr-like"/>
    <property type="match status" value="1"/>
</dbReference>
<evidence type="ECO:0000256" key="11">
    <source>
        <dbReference type="SAM" id="SignalP"/>
    </source>
</evidence>
<evidence type="ECO:0000256" key="6">
    <source>
        <dbReference type="ARBA" id="ARBA00022801"/>
    </source>
</evidence>
<evidence type="ECO:0000256" key="4">
    <source>
        <dbReference type="ARBA" id="ARBA00022670"/>
    </source>
</evidence>
<evidence type="ECO:0000256" key="1">
    <source>
        <dbReference type="ARBA" id="ARBA00011073"/>
    </source>
</evidence>
<keyword evidence="4 9" id="KW-0645">Protease</keyword>
<dbReference type="Pfam" id="PF02225">
    <property type="entry name" value="PA"/>
    <property type="match status" value="1"/>
</dbReference>
<dbReference type="Proteomes" id="UP001057753">
    <property type="component" value="Unassembled WGS sequence"/>
</dbReference>
<dbReference type="InterPro" id="IPR000209">
    <property type="entry name" value="Peptidase_S8/S53_dom"/>
</dbReference>
<dbReference type="PROSITE" id="PS51892">
    <property type="entry name" value="SUBTILASE"/>
    <property type="match status" value="1"/>
</dbReference>
<dbReference type="InterPro" id="IPR036852">
    <property type="entry name" value="Peptidase_S8/S53_dom_sf"/>
</dbReference>
<sequence length="790" mass="86209">MKKSMVKKTVILACSFILLMSSFSLTSEATTEDFKSLTLIEGEYDFTSEELVTVMVQLEEPSLVEAKHTDEVQTQANLTATLNELTGEVTDLLPESDVIREYEYLFSGFALTLREKDVLQLLDIDGVAAVYPSITYEPDTFEPEIIPEESFSPEMMDSAPFIGAPEVWEEYGITGDGVTVAIIDTGVDYTHPDLEHAFGDYKGYDFVDNDDDPQEGAGQYHGTHVAGTVAANGQIKGVAPDASLLAYRTLGPQGGTTADVVAAIELAYKDGVDIMNLSLGNSINDPDFATSLALDWAMEEGVVAVTSNGNSGPDNWTVGSPATSREAISVGATQLPYNTFEANIFTSDNVTYPSVEVMGYANEEDLLALDNTTHTFVNAGLGYEEDFEDIDVQGHVAIIKRGEIPFVDKVENAADAGAVGAIIYNNVSGNLNLYIPGMEIPTLQMNQADGETLLNELREGHDTLTFNLTPDGEIGETIADFSSRGPTYGTWMIKPDVAAPGVAIVSTFPDEEYASLQGTSMSSPHVAGAAALLLEAKPDWNTTQVKAALMNTAAPIFDREGVRYPFNTQGAGSIRLVEALTTETLVTPGSHSFGVFDKEKGRQTERQHFEITNLSNERKRYNIDIEFYEGNEHIRVTTSKNLNVKPGGTQKVSMNVQVKPSALTRGYYEGMITLSHGDEKIEIPTILFVMDPDYPHLSYGSINNVHEGIIDFQLQLNRPVDYVETYLFTANLEPVTFLEEFGPLPQGEQHLKVDASSIYKELEPGDYSLVTFIGANEVEEVYVIGDFTVD</sequence>
<dbReference type="PROSITE" id="PS00137">
    <property type="entry name" value="SUBTILASE_HIS"/>
    <property type="match status" value="1"/>
</dbReference>
<dbReference type="GO" id="GO:0004252">
    <property type="term" value="F:serine-type endopeptidase activity"/>
    <property type="evidence" value="ECO:0007669"/>
    <property type="project" value="UniProtKB-UniRule"/>
</dbReference>
<protein>
    <submittedName>
        <fullName evidence="15">S8 family serine peptidase</fullName>
    </submittedName>
</protein>
<name>A0A9Q4AZD3_SALAG</name>
<evidence type="ECO:0000259" key="12">
    <source>
        <dbReference type="Pfam" id="PF00082"/>
    </source>
</evidence>
<dbReference type="RefSeq" id="WP_257820251.1">
    <property type="nucleotide sequence ID" value="NZ_JABXYM010000001.1"/>
</dbReference>
<feature type="active site" description="Charge relay system" evidence="8 9">
    <location>
        <position position="184"/>
    </location>
</feature>
<evidence type="ECO:0000256" key="7">
    <source>
        <dbReference type="ARBA" id="ARBA00022825"/>
    </source>
</evidence>
<feature type="active site" description="Charge relay system" evidence="8 9">
    <location>
        <position position="520"/>
    </location>
</feature>
<feature type="domain" description="Peptidase S8/S53" evidence="12">
    <location>
        <begin position="175"/>
        <end position="572"/>
    </location>
</feature>
<comment type="caution">
    <text evidence="15">The sequence shown here is derived from an EMBL/GenBank/DDBJ whole genome shotgun (WGS) entry which is preliminary data.</text>
</comment>
<dbReference type="PRINTS" id="PR00723">
    <property type="entry name" value="SUBTILISIN"/>
</dbReference>
<dbReference type="Pfam" id="PF05922">
    <property type="entry name" value="Inhibitor_I9"/>
    <property type="match status" value="1"/>
</dbReference>
<keyword evidence="3" id="KW-0964">Secreted</keyword>
<dbReference type="PROSITE" id="PS00136">
    <property type="entry name" value="SUBTILASE_ASP"/>
    <property type="match status" value="1"/>
</dbReference>
<reference evidence="15" key="1">
    <citation type="submission" date="2020-06" db="EMBL/GenBank/DDBJ databases">
        <title>Insight into the genomes of haloalkaliphilic bacilli from Kenyan soda lakes.</title>
        <authorList>
            <person name="Mwirichia R."/>
            <person name="Villamizar G.C."/>
            <person name="Poehlein A."/>
            <person name="Mugweru J."/>
            <person name="Kipnyargis A."/>
            <person name="Kiplimo D."/>
            <person name="Orwa P."/>
            <person name="Daniel R."/>
        </authorList>
    </citation>
    <scope>NUCLEOTIDE SEQUENCE</scope>
    <source>
        <strain evidence="15">B1096_S55</strain>
    </source>
</reference>
<dbReference type="InterPro" id="IPR046450">
    <property type="entry name" value="PA_dom_sf"/>
</dbReference>
<keyword evidence="7 9" id="KW-0720">Serine protease</keyword>
<evidence type="ECO:0000259" key="14">
    <source>
        <dbReference type="Pfam" id="PF05922"/>
    </source>
</evidence>
<feature type="domain" description="Inhibitor I9" evidence="14">
    <location>
        <begin position="67"/>
        <end position="137"/>
    </location>
</feature>
<dbReference type="InterPro" id="IPR015500">
    <property type="entry name" value="Peptidase_S8_subtilisin-rel"/>
</dbReference>
<dbReference type="PROSITE" id="PS00138">
    <property type="entry name" value="SUBTILASE_SER"/>
    <property type="match status" value="1"/>
</dbReference>
<dbReference type="Gene3D" id="3.50.30.30">
    <property type="match status" value="1"/>
</dbReference>
<dbReference type="SUPFAM" id="SSF52743">
    <property type="entry name" value="Subtilisin-like"/>
    <property type="match status" value="1"/>
</dbReference>
<dbReference type="CDD" id="cd02133">
    <property type="entry name" value="PA_C5a_like"/>
    <property type="match status" value="1"/>
</dbReference>
<dbReference type="InterPro" id="IPR003137">
    <property type="entry name" value="PA_domain"/>
</dbReference>
<evidence type="ECO:0000256" key="10">
    <source>
        <dbReference type="RuleBase" id="RU003355"/>
    </source>
</evidence>
<evidence type="ECO:0000256" key="5">
    <source>
        <dbReference type="ARBA" id="ARBA00022729"/>
    </source>
</evidence>
<gene>
    <name evidence="15" type="ORF">HXA33_02870</name>
</gene>
<feature type="active site" description="Charge relay system" evidence="8 9">
    <location>
        <position position="221"/>
    </location>
</feature>
<dbReference type="EMBL" id="JABXYM010000001">
    <property type="protein sequence ID" value="MCR6095474.1"/>
    <property type="molecule type" value="Genomic_DNA"/>
</dbReference>
<feature type="chain" id="PRO_5040109065" evidence="11">
    <location>
        <begin position="27"/>
        <end position="790"/>
    </location>
</feature>
<keyword evidence="16" id="KW-1185">Reference proteome</keyword>
<dbReference type="InterPro" id="IPR023828">
    <property type="entry name" value="Peptidase_S8_Ser-AS"/>
</dbReference>
<dbReference type="Pfam" id="PF00082">
    <property type="entry name" value="Peptidase_S8"/>
    <property type="match status" value="1"/>
</dbReference>
<dbReference type="GO" id="GO:0006508">
    <property type="term" value="P:proteolysis"/>
    <property type="evidence" value="ECO:0007669"/>
    <property type="project" value="UniProtKB-KW"/>
</dbReference>
<dbReference type="InterPro" id="IPR034213">
    <property type="entry name" value="S8_Vpr-like"/>
</dbReference>
<evidence type="ECO:0000256" key="2">
    <source>
        <dbReference type="ARBA" id="ARBA00022512"/>
    </source>
</evidence>
<keyword evidence="2" id="KW-0134">Cell wall</keyword>
<dbReference type="InterPro" id="IPR050131">
    <property type="entry name" value="Peptidase_S8_subtilisin-like"/>
</dbReference>
<feature type="domain" description="PA" evidence="13">
    <location>
        <begin position="379"/>
        <end position="453"/>
    </location>
</feature>
<keyword evidence="6 9" id="KW-0378">Hydrolase</keyword>
<evidence type="ECO:0000313" key="15">
    <source>
        <dbReference type="EMBL" id="MCR6095474.1"/>
    </source>
</evidence>
<evidence type="ECO:0000259" key="13">
    <source>
        <dbReference type="Pfam" id="PF02225"/>
    </source>
</evidence>
<dbReference type="SUPFAM" id="SSF52025">
    <property type="entry name" value="PA domain"/>
    <property type="match status" value="1"/>
</dbReference>
<dbReference type="InterPro" id="IPR010259">
    <property type="entry name" value="S8pro/Inhibitor_I9"/>
</dbReference>
<organism evidence="15 16">
    <name type="scientific">Salipaludibacillus agaradhaerens</name>
    <name type="common">Bacillus agaradhaerens</name>
    <dbReference type="NCBI Taxonomy" id="76935"/>
    <lineage>
        <taxon>Bacteria</taxon>
        <taxon>Bacillati</taxon>
        <taxon>Bacillota</taxon>
        <taxon>Bacilli</taxon>
        <taxon>Bacillales</taxon>
        <taxon>Bacillaceae</taxon>
    </lineage>
</organism>
<evidence type="ECO:0000256" key="9">
    <source>
        <dbReference type="PROSITE-ProRule" id="PRU01240"/>
    </source>
</evidence>
<comment type="similarity">
    <text evidence="1 9 10">Belongs to the peptidase S8 family.</text>
</comment>
<dbReference type="Gene3D" id="3.40.50.200">
    <property type="entry name" value="Peptidase S8/S53 domain"/>
    <property type="match status" value="1"/>
</dbReference>
<dbReference type="AlphaFoldDB" id="A0A9Q4AZD3"/>
<dbReference type="PANTHER" id="PTHR43806">
    <property type="entry name" value="PEPTIDASE S8"/>
    <property type="match status" value="1"/>
</dbReference>
<dbReference type="PANTHER" id="PTHR43806:SF65">
    <property type="entry name" value="SERINE PROTEASE APRX"/>
    <property type="match status" value="1"/>
</dbReference>
<dbReference type="InterPro" id="IPR022398">
    <property type="entry name" value="Peptidase_S8_His-AS"/>
</dbReference>
<proteinExistence type="inferred from homology"/>
<dbReference type="InterPro" id="IPR023827">
    <property type="entry name" value="Peptidase_S8_Asp-AS"/>
</dbReference>
<accession>A0A9Q4AZD3</accession>
<evidence type="ECO:0000256" key="3">
    <source>
        <dbReference type="ARBA" id="ARBA00022525"/>
    </source>
</evidence>
<evidence type="ECO:0000313" key="16">
    <source>
        <dbReference type="Proteomes" id="UP001057753"/>
    </source>
</evidence>
<keyword evidence="5 11" id="KW-0732">Signal</keyword>
<evidence type="ECO:0000256" key="8">
    <source>
        <dbReference type="PIRSR" id="PIRSR615500-1"/>
    </source>
</evidence>
<feature type="signal peptide" evidence="11">
    <location>
        <begin position="1"/>
        <end position="26"/>
    </location>
</feature>